<dbReference type="Proteomes" id="UP000076244">
    <property type="component" value="Chromosome"/>
</dbReference>
<evidence type="ECO:0000313" key="3">
    <source>
        <dbReference type="EMBL" id="AMV67633.1"/>
    </source>
</evidence>
<dbReference type="InterPro" id="IPR027417">
    <property type="entry name" value="P-loop_NTPase"/>
</dbReference>
<protein>
    <submittedName>
        <fullName evidence="3">Prophage Lp3 protein 15, terminase large subunit</fullName>
    </submittedName>
</protein>
<evidence type="ECO:0000259" key="2">
    <source>
        <dbReference type="Pfam" id="PF20441"/>
    </source>
</evidence>
<dbReference type="Pfam" id="PF03354">
    <property type="entry name" value="TerL_ATPase"/>
    <property type="match status" value="1"/>
</dbReference>
<evidence type="ECO:0000313" key="4">
    <source>
        <dbReference type="Proteomes" id="UP000076244"/>
    </source>
</evidence>
<feature type="domain" description="Terminase large subunit-like ATPase" evidence="1">
    <location>
        <begin position="73"/>
        <end position="250"/>
    </location>
</feature>
<dbReference type="Gene3D" id="3.40.50.300">
    <property type="entry name" value="P-loop containing nucleotide triphosphate hydrolases"/>
    <property type="match status" value="1"/>
</dbReference>
<keyword evidence="4" id="KW-1185">Reference proteome</keyword>
<gene>
    <name evidence="3" type="ORF">ADU72_1708</name>
</gene>
<reference evidence="3 4" key="1">
    <citation type="journal article" date="2016" name="PLoS ONE">
        <title>The Identification of Novel Diagnostic Marker Genes for the Detection of Beer Spoiling Pediococcus damnosus Strains Using the BlAst Diagnostic Gene findEr.</title>
        <authorList>
            <person name="Behr J."/>
            <person name="Geissler A.J."/>
            <person name="Schmid J."/>
            <person name="Zehe A."/>
            <person name="Vogel R.F."/>
        </authorList>
    </citation>
    <scope>NUCLEOTIDE SEQUENCE [LARGE SCALE GENOMIC DNA]</scope>
    <source>
        <strain evidence="3 4">TMW 2.1535</strain>
    </source>
</reference>
<dbReference type="PANTHER" id="PTHR41287:SF1">
    <property type="entry name" value="PROTEIN YMFN"/>
    <property type="match status" value="1"/>
</dbReference>
<accession>A0ABN4NAP4</accession>
<name>A0ABN4NAP4_9LACO</name>
<dbReference type="PANTHER" id="PTHR41287">
    <property type="match status" value="1"/>
</dbReference>
<feature type="domain" description="Terminase large subunit-like endonuclease" evidence="2">
    <location>
        <begin position="259"/>
        <end position="543"/>
    </location>
</feature>
<organism evidence="3 4">
    <name type="scientific">Pediococcus damnosus</name>
    <dbReference type="NCBI Taxonomy" id="51663"/>
    <lineage>
        <taxon>Bacteria</taxon>
        <taxon>Bacillati</taxon>
        <taxon>Bacillota</taxon>
        <taxon>Bacilli</taxon>
        <taxon>Lactobacillales</taxon>
        <taxon>Lactobacillaceae</taxon>
        <taxon>Pediococcus</taxon>
    </lineage>
</organism>
<proteinExistence type="predicted"/>
<evidence type="ECO:0000259" key="1">
    <source>
        <dbReference type="Pfam" id="PF03354"/>
    </source>
</evidence>
<dbReference type="RefSeq" id="WP_062916710.1">
    <property type="nucleotide sequence ID" value="NZ_CP012288.1"/>
</dbReference>
<dbReference type="InterPro" id="IPR046462">
    <property type="entry name" value="TerL_nuclease"/>
</dbReference>
<dbReference type="EMBL" id="CP012288">
    <property type="protein sequence ID" value="AMV67633.1"/>
    <property type="molecule type" value="Genomic_DNA"/>
</dbReference>
<dbReference type="InterPro" id="IPR046461">
    <property type="entry name" value="TerL_ATPase"/>
</dbReference>
<dbReference type="InterPro" id="IPR005021">
    <property type="entry name" value="Terminase_largesu-like"/>
</dbReference>
<dbReference type="Pfam" id="PF20441">
    <property type="entry name" value="TerL_nuclease"/>
    <property type="match status" value="1"/>
</dbReference>
<sequence>MDRTKEYCNKILSGDILAGKKVKQACQRHLNDLKRQRTKNFPYYFDNEIAEKAINFVGMLPTTDGKELHLELFQCFVIGSLYGWREDDTGYRRFNRAFISIARKNGKSFLISVIGAVALLMESVPARGRQILFTANSSKQAYLAFDQLQNGLKQVASKSPYMRRRLKILNSEIDDLDSDSKAVPLATDTSSLDGYNPTLGIIDEYHKAKTRAVYDVLKSGTIQQPNSLIAVISTSGLELNSPMHEDYEYLSKVLAGKEKAERYFALIYELDEDKEVFDQANWIKANPLMSNKVIAKTMTEQIQSDLDIAIKQNSLNSLLVKNFNRWCQASENSYIASDDWQAHEIKKKPDLNKRDVFIGVDLSKSSDLTAVSWLVPIGNSKFYVDSHAFVATKYGLDQKIKTDGIDYQTLEKLGECDITKLDSGVIDYDQVFNYIRETVGNYNLNVKGVCYDNWSFNYLLPKFEKAGYPLIEVRQGTKTLSIPTKRFKDDLFKGNIVHTENKLLAYNVNNAILKYDSNNNPMIDKARHANRIDEIASLMNAYTVGYEYYDKQEGAKADNDYYENYSFEL</sequence>